<accession>A0A068NRX6</accession>
<name>A0A068NRX6_FIMGI</name>
<reference evidence="1 2" key="1">
    <citation type="journal article" date="2014" name="PLoS ONE">
        <title>The first complete genome sequence of the class fimbriimonadia in the phylum armatimonadetes.</title>
        <authorList>
            <person name="Hu Z.Y."/>
            <person name="Wang Y.Z."/>
            <person name="Im W.T."/>
            <person name="Wang S.Y."/>
            <person name="Zhao G.P."/>
            <person name="Zheng H.J."/>
            <person name="Quan Z.X."/>
        </authorList>
    </citation>
    <scope>NUCLEOTIDE SEQUENCE [LARGE SCALE GENOMIC DNA]</scope>
    <source>
        <strain evidence="1">Gsoil 348</strain>
    </source>
</reference>
<sequence length="133" mass="14530">MARIEVTDGEGRIEYSLRSEDGAFSVRVEASEADALPPESCFASLAESSAFFEAGDRGYTPSPDGSRLDGLQLRTHGWRARPLKVASLHSSYCEDPGNFPKGSIEYDHALVMRDIEHEWSTVHAPEAASTVSQ</sequence>
<gene>
    <name evidence="1" type="ORF">OP10G_2823</name>
</gene>
<evidence type="ECO:0000313" key="2">
    <source>
        <dbReference type="Proteomes" id="UP000027982"/>
    </source>
</evidence>
<keyword evidence="2" id="KW-1185">Reference proteome</keyword>
<proteinExistence type="predicted"/>
<dbReference type="KEGG" id="fgi:OP10G_2823"/>
<dbReference type="HOGENOM" id="CLU_1903580_0_0_0"/>
<dbReference type="eggNOG" id="COG3361">
    <property type="taxonomic scope" value="Bacteria"/>
</dbReference>
<protein>
    <submittedName>
        <fullName evidence="1">Uncharacterized protein</fullName>
    </submittedName>
</protein>
<organism evidence="1 2">
    <name type="scientific">Fimbriimonas ginsengisoli Gsoil 348</name>
    <dbReference type="NCBI Taxonomy" id="661478"/>
    <lineage>
        <taxon>Bacteria</taxon>
        <taxon>Bacillati</taxon>
        <taxon>Armatimonadota</taxon>
        <taxon>Fimbriimonadia</taxon>
        <taxon>Fimbriimonadales</taxon>
        <taxon>Fimbriimonadaceae</taxon>
        <taxon>Fimbriimonas</taxon>
    </lineage>
</organism>
<evidence type="ECO:0000313" key="1">
    <source>
        <dbReference type="EMBL" id="AIE86191.1"/>
    </source>
</evidence>
<dbReference type="EMBL" id="CP007139">
    <property type="protein sequence ID" value="AIE86191.1"/>
    <property type="molecule type" value="Genomic_DNA"/>
</dbReference>
<dbReference type="Proteomes" id="UP000027982">
    <property type="component" value="Chromosome"/>
</dbReference>
<dbReference type="AlphaFoldDB" id="A0A068NRX6"/>